<dbReference type="EMBL" id="CP118377">
    <property type="protein sequence ID" value="WFD43938.1"/>
    <property type="molecule type" value="Genomic_DNA"/>
</dbReference>
<organism evidence="3 4">
    <name type="scientific">Malassezia psittaci</name>
    <dbReference type="NCBI Taxonomy" id="1821823"/>
    <lineage>
        <taxon>Eukaryota</taxon>
        <taxon>Fungi</taxon>
        <taxon>Dikarya</taxon>
        <taxon>Basidiomycota</taxon>
        <taxon>Ustilaginomycotina</taxon>
        <taxon>Malasseziomycetes</taxon>
        <taxon>Malasseziales</taxon>
        <taxon>Malasseziaceae</taxon>
        <taxon>Malassezia</taxon>
    </lineage>
</organism>
<dbReference type="AlphaFoldDB" id="A0AAF0F751"/>
<keyword evidence="4" id="KW-1185">Reference proteome</keyword>
<protein>
    <recommendedName>
        <fullName evidence="2">Cwf19-like C-terminal domain-containing protein</fullName>
    </recommendedName>
</protein>
<reference evidence="3" key="1">
    <citation type="submission" date="2023-02" db="EMBL/GenBank/DDBJ databases">
        <title>Mating type loci evolution in Malassezia.</title>
        <authorList>
            <person name="Coelho M.A."/>
        </authorList>
    </citation>
    <scope>NUCLEOTIDE SEQUENCE</scope>
    <source>
        <strain evidence="3">CBS 14136</strain>
    </source>
</reference>
<feature type="compositionally biased region" description="Polar residues" evidence="1">
    <location>
        <begin position="268"/>
        <end position="291"/>
    </location>
</feature>
<dbReference type="Proteomes" id="UP001214628">
    <property type="component" value="Chromosome 3"/>
</dbReference>
<evidence type="ECO:0000256" key="1">
    <source>
        <dbReference type="SAM" id="MobiDB-lite"/>
    </source>
</evidence>
<dbReference type="Pfam" id="PF04677">
    <property type="entry name" value="CwfJ_C_1"/>
    <property type="match status" value="1"/>
</dbReference>
<feature type="region of interest" description="Disordered" evidence="1">
    <location>
        <begin position="260"/>
        <end position="325"/>
    </location>
</feature>
<accession>A0AAF0F751</accession>
<gene>
    <name evidence="3" type="ORF">MPSI1_002603</name>
</gene>
<dbReference type="InterPro" id="IPR040194">
    <property type="entry name" value="Cwf19-like"/>
</dbReference>
<sequence length="528" mass="58358">MICSLGRSNVRNGANTVPIPTYFFHGAQKLPDYVNVQGDGEQEIVPNLFYLGKAGLTDVAGFRVAFCGGSNLEHGEQTFDPLDFFDTLLQDPSLALPSCAPPELSEAESLQEARNHIAAMAQYAELSAKDVTRLQNRIPVDFLLTHAWPKHVTRLSSAKTPRDAGRWGNQRLLRLVEATRPRYHFAASPYHTELQTKHLAIEKDAVDCGVFWEREPYENPPFAALPETSSASTTRFISLANVTNAKKVRWFMALNLAPASSAPDHHTSTGTTRPGNLTSCPYSDLSVNASAPPQKAPQHLSRYADSSTPASKRRKKQPRESNLHPVSPDQCWFCLSNPKLEKHLVVTIGEECYMALPKGQVPVSSDASTLVPGGGHVLLIPIAHVSSMYLADASMPALRKEMQSFLSALTACYASYGAVPVTWEVVRRSNTRAGHTQTQVVPIAENLANGLIEAFREAIHAEDLEFEKEEVAAAFHDEQTDLVSAKDREDYCLIRVNSHSMLVLLRGERFNLQFPRETLTSYLQNAMH</sequence>
<dbReference type="GO" id="GO:0061632">
    <property type="term" value="F:RNA lariat debranching enzyme activator activity"/>
    <property type="evidence" value="ECO:0007669"/>
    <property type="project" value="TreeGrafter"/>
</dbReference>
<evidence type="ECO:0000313" key="4">
    <source>
        <dbReference type="Proteomes" id="UP001214628"/>
    </source>
</evidence>
<proteinExistence type="predicted"/>
<evidence type="ECO:0000259" key="2">
    <source>
        <dbReference type="Pfam" id="PF04677"/>
    </source>
</evidence>
<dbReference type="InterPro" id="IPR006768">
    <property type="entry name" value="Cwf19-like_C_dom-1"/>
</dbReference>
<name>A0AAF0F751_9BASI</name>
<feature type="domain" description="Cwf19-like C-terminal" evidence="2">
    <location>
        <begin position="326"/>
        <end position="450"/>
    </location>
</feature>
<evidence type="ECO:0000313" key="3">
    <source>
        <dbReference type="EMBL" id="WFD43938.1"/>
    </source>
</evidence>
<dbReference type="GO" id="GO:0071014">
    <property type="term" value="C:post-mRNA release spliceosomal complex"/>
    <property type="evidence" value="ECO:0007669"/>
    <property type="project" value="TreeGrafter"/>
</dbReference>
<dbReference type="GO" id="GO:0000398">
    <property type="term" value="P:mRNA splicing, via spliceosome"/>
    <property type="evidence" value="ECO:0007669"/>
    <property type="project" value="TreeGrafter"/>
</dbReference>
<dbReference type="PANTHER" id="PTHR12072">
    <property type="entry name" value="CWF19, CELL CYCLE CONTROL PROTEIN"/>
    <property type="match status" value="1"/>
</dbReference>
<dbReference type="PANTHER" id="PTHR12072:SF4">
    <property type="entry name" value="CWF19-LIKE PROTEIN 1"/>
    <property type="match status" value="1"/>
</dbReference>